<organism evidence="2">
    <name type="scientific">freshwater metagenome</name>
    <dbReference type="NCBI Taxonomy" id="449393"/>
    <lineage>
        <taxon>unclassified sequences</taxon>
        <taxon>metagenomes</taxon>
        <taxon>ecological metagenomes</taxon>
    </lineage>
</organism>
<dbReference type="Pfam" id="PF12680">
    <property type="entry name" value="SnoaL_2"/>
    <property type="match status" value="1"/>
</dbReference>
<reference evidence="2" key="1">
    <citation type="submission" date="2020-05" db="EMBL/GenBank/DDBJ databases">
        <authorList>
            <person name="Chiriac C."/>
            <person name="Salcher M."/>
            <person name="Ghai R."/>
            <person name="Kavagutti S V."/>
        </authorList>
    </citation>
    <scope>NUCLEOTIDE SEQUENCE</scope>
</reference>
<dbReference type="SUPFAM" id="SSF54427">
    <property type="entry name" value="NTF2-like"/>
    <property type="match status" value="1"/>
</dbReference>
<evidence type="ECO:0000313" key="2">
    <source>
        <dbReference type="EMBL" id="CAB4922813.1"/>
    </source>
</evidence>
<evidence type="ECO:0000259" key="1">
    <source>
        <dbReference type="Pfam" id="PF12680"/>
    </source>
</evidence>
<feature type="domain" description="SnoaL-like" evidence="1">
    <location>
        <begin position="12"/>
        <end position="112"/>
    </location>
</feature>
<proteinExistence type="predicted"/>
<dbReference type="Gene3D" id="3.10.450.50">
    <property type="match status" value="1"/>
</dbReference>
<dbReference type="InterPro" id="IPR032710">
    <property type="entry name" value="NTF2-like_dom_sf"/>
</dbReference>
<dbReference type="EMBL" id="CAFBMX010000003">
    <property type="protein sequence ID" value="CAB4922813.1"/>
    <property type="molecule type" value="Genomic_DNA"/>
</dbReference>
<gene>
    <name evidence="2" type="ORF">UFOPK3674_00645</name>
</gene>
<protein>
    <submittedName>
        <fullName evidence="2">Unannotated protein</fullName>
    </submittedName>
</protein>
<name>A0A6J7HWH4_9ZZZZ</name>
<dbReference type="AlphaFoldDB" id="A0A6J7HWH4"/>
<accession>A0A6J7HWH4</accession>
<dbReference type="InterPro" id="IPR037401">
    <property type="entry name" value="SnoaL-like"/>
</dbReference>
<sequence length="130" mass="14603">MSGANQARETIRAFWNVMFQERDPQRAHDELLGATYTQHNPDVPDGKEGFITLFPQMLAALPDFSSEIKRIVVEGDHAVVHHHFRMTADPADLGSACVDIFRFDTDGRIVEHWDVIQPVPAEAANGNTMF</sequence>